<dbReference type="EMBL" id="JADJMH010000020">
    <property type="protein sequence ID" value="MBK7676529.1"/>
    <property type="molecule type" value="Genomic_DNA"/>
</dbReference>
<evidence type="ECO:0000313" key="2">
    <source>
        <dbReference type="EMBL" id="MBK7676529.1"/>
    </source>
</evidence>
<evidence type="ECO:0000313" key="3">
    <source>
        <dbReference type="Proteomes" id="UP000697998"/>
    </source>
</evidence>
<dbReference type="PANTHER" id="PTHR43861">
    <property type="entry name" value="TRANS-ACONITATE 2-METHYLTRANSFERASE-RELATED"/>
    <property type="match status" value="1"/>
</dbReference>
<keyword evidence="2" id="KW-0808">Transferase</keyword>
<evidence type="ECO:0000259" key="1">
    <source>
        <dbReference type="Pfam" id="PF08242"/>
    </source>
</evidence>
<organism evidence="2 3">
    <name type="scientific">Candidatus Accumulibacter proximus</name>
    <dbReference type="NCBI Taxonomy" id="2954385"/>
    <lineage>
        <taxon>Bacteria</taxon>
        <taxon>Pseudomonadati</taxon>
        <taxon>Pseudomonadota</taxon>
        <taxon>Betaproteobacteria</taxon>
        <taxon>Candidatus Accumulibacter</taxon>
    </lineage>
</organism>
<gene>
    <name evidence="2" type="ORF">IPJ27_18190</name>
</gene>
<dbReference type="CDD" id="cd02440">
    <property type="entry name" value="AdoMet_MTases"/>
    <property type="match status" value="1"/>
</dbReference>
<reference evidence="2 3" key="1">
    <citation type="submission" date="2020-10" db="EMBL/GenBank/DDBJ databases">
        <title>Connecting structure to function with the recovery of over 1000 high-quality activated sludge metagenome-assembled genomes encoding full-length rRNA genes using long-read sequencing.</title>
        <authorList>
            <person name="Singleton C.M."/>
            <person name="Petriglieri F."/>
            <person name="Kristensen J.M."/>
            <person name="Kirkegaard R.H."/>
            <person name="Michaelsen T.Y."/>
            <person name="Andersen M.H."/>
            <person name="Karst S.M."/>
            <person name="Dueholm M.S."/>
            <person name="Nielsen P.H."/>
            <person name="Albertsen M."/>
        </authorList>
    </citation>
    <scope>NUCLEOTIDE SEQUENCE [LARGE SCALE GENOMIC DNA]</scope>
    <source>
        <strain evidence="2">EsbW_18-Q3-R4-48_BATAC.285</strain>
    </source>
</reference>
<dbReference type="GO" id="GO:0032259">
    <property type="term" value="P:methylation"/>
    <property type="evidence" value="ECO:0007669"/>
    <property type="project" value="UniProtKB-KW"/>
</dbReference>
<accession>A0A935Q046</accession>
<dbReference type="SUPFAM" id="SSF53335">
    <property type="entry name" value="S-adenosyl-L-methionine-dependent methyltransferases"/>
    <property type="match status" value="1"/>
</dbReference>
<dbReference type="GO" id="GO:0008168">
    <property type="term" value="F:methyltransferase activity"/>
    <property type="evidence" value="ECO:0007669"/>
    <property type="project" value="UniProtKB-KW"/>
</dbReference>
<dbReference type="AlphaFoldDB" id="A0A935Q046"/>
<feature type="domain" description="Methyltransferase type 12" evidence="1">
    <location>
        <begin position="66"/>
        <end position="165"/>
    </location>
</feature>
<dbReference type="InterPro" id="IPR013217">
    <property type="entry name" value="Methyltransf_12"/>
</dbReference>
<protein>
    <submittedName>
        <fullName evidence="2">Methyltransferase domain-containing protein</fullName>
    </submittedName>
</protein>
<name>A0A935Q046_9PROT</name>
<dbReference type="Pfam" id="PF08242">
    <property type="entry name" value="Methyltransf_12"/>
    <property type="match status" value="1"/>
</dbReference>
<comment type="caution">
    <text evidence="2">The sequence shown here is derived from an EMBL/GenBank/DDBJ whole genome shotgun (WGS) entry which is preliminary data.</text>
</comment>
<dbReference type="Proteomes" id="UP000697998">
    <property type="component" value="Unassembled WGS sequence"/>
</dbReference>
<proteinExistence type="predicted"/>
<keyword evidence="2" id="KW-0489">Methyltransferase</keyword>
<dbReference type="InterPro" id="IPR029063">
    <property type="entry name" value="SAM-dependent_MTases_sf"/>
</dbReference>
<dbReference type="Gene3D" id="3.40.50.150">
    <property type="entry name" value="Vaccinia Virus protein VP39"/>
    <property type="match status" value="1"/>
</dbReference>
<sequence length="256" mass="28762">MPIHENGWTDPTGRAERVADRDEAAGHFPLTTLGYHCWRELDYLPATRDLLPVALAEHVRAGQRALDVGCHHGAAAVYLASLGLRVLGVDINPRAIEAARQHRPDATSRCRPEFIVADFLRDRVAAAGSIDVVVLNRFLTCLPAVEDWQDALSRALELLTEGGLIYVGDFLLMPACPHNRRRYQLAHANGGRWGNFAVLDDQGRPSFVAHHHSVQELRRMVSPYRVLCFRRFSTRSRHGHASRMFELIGVNERRPV</sequence>